<keyword evidence="2" id="KW-1185">Reference proteome</keyword>
<evidence type="ECO:0000313" key="1">
    <source>
        <dbReference type="EMBL" id="KYO26956.1"/>
    </source>
</evidence>
<reference evidence="1 2" key="1">
    <citation type="journal article" date="2012" name="Genome Biol.">
        <title>Sequencing three crocodilian genomes to illuminate the evolution of archosaurs and amniotes.</title>
        <authorList>
            <person name="St John J.A."/>
            <person name="Braun E.L."/>
            <person name="Isberg S.R."/>
            <person name="Miles L.G."/>
            <person name="Chong A.Y."/>
            <person name="Gongora J."/>
            <person name="Dalzell P."/>
            <person name="Moran C."/>
            <person name="Bed'hom B."/>
            <person name="Abzhanov A."/>
            <person name="Burgess S.C."/>
            <person name="Cooksey A.M."/>
            <person name="Castoe T.A."/>
            <person name="Crawford N.G."/>
            <person name="Densmore L.D."/>
            <person name="Drew J.C."/>
            <person name="Edwards S.V."/>
            <person name="Faircloth B.C."/>
            <person name="Fujita M.K."/>
            <person name="Greenwold M.J."/>
            <person name="Hoffmann F.G."/>
            <person name="Howard J.M."/>
            <person name="Iguchi T."/>
            <person name="Janes D.E."/>
            <person name="Khan S.Y."/>
            <person name="Kohno S."/>
            <person name="de Koning A.J."/>
            <person name="Lance S.L."/>
            <person name="McCarthy F.M."/>
            <person name="McCormack J.E."/>
            <person name="Merchant M.E."/>
            <person name="Peterson D.G."/>
            <person name="Pollock D.D."/>
            <person name="Pourmand N."/>
            <person name="Raney B.J."/>
            <person name="Roessler K.A."/>
            <person name="Sanford J.R."/>
            <person name="Sawyer R.H."/>
            <person name="Schmidt C.J."/>
            <person name="Triplett E.W."/>
            <person name="Tuberville T.D."/>
            <person name="Venegas-Anaya M."/>
            <person name="Howard J.T."/>
            <person name="Jarvis E.D."/>
            <person name="Guillette L.J.Jr."/>
            <person name="Glenn T.C."/>
            <person name="Green R.E."/>
            <person name="Ray D.A."/>
        </authorList>
    </citation>
    <scope>NUCLEOTIDE SEQUENCE [LARGE SCALE GENOMIC DNA]</scope>
    <source>
        <strain evidence="1">KSC_2009_1</strain>
    </source>
</reference>
<dbReference type="EMBL" id="AKHW03005461">
    <property type="protein sequence ID" value="KYO26956.1"/>
    <property type="molecule type" value="Genomic_DNA"/>
</dbReference>
<comment type="caution">
    <text evidence="1">The sequence shown here is derived from an EMBL/GenBank/DDBJ whole genome shotgun (WGS) entry which is preliminary data.</text>
</comment>
<gene>
    <name evidence="1" type="ORF">Y1Q_0019368</name>
</gene>
<proteinExistence type="predicted"/>
<evidence type="ECO:0000313" key="2">
    <source>
        <dbReference type="Proteomes" id="UP000050525"/>
    </source>
</evidence>
<sequence>MAIPASAETMAIKHTVPGSESQLHPDITMTKEDSKQVVMVDVTIPFENQQQAFTKAPIWMQEKYQPLADTLKNQGYDMKVEVLIIGALRAWDLGNESIPHFRHYAKLMWCLMMSDTIQ</sequence>
<name>A0A151MQY2_ALLMI</name>
<organism evidence="1 2">
    <name type="scientific">Alligator mississippiensis</name>
    <name type="common">American alligator</name>
    <dbReference type="NCBI Taxonomy" id="8496"/>
    <lineage>
        <taxon>Eukaryota</taxon>
        <taxon>Metazoa</taxon>
        <taxon>Chordata</taxon>
        <taxon>Craniata</taxon>
        <taxon>Vertebrata</taxon>
        <taxon>Euteleostomi</taxon>
        <taxon>Archelosauria</taxon>
        <taxon>Archosauria</taxon>
        <taxon>Crocodylia</taxon>
        <taxon>Alligatoridae</taxon>
        <taxon>Alligatorinae</taxon>
        <taxon>Alligator</taxon>
    </lineage>
</organism>
<accession>A0A151MQY2</accession>
<dbReference type="Proteomes" id="UP000050525">
    <property type="component" value="Unassembled WGS sequence"/>
</dbReference>
<dbReference type="AlphaFoldDB" id="A0A151MQY2"/>
<protein>
    <submittedName>
        <fullName evidence="1">Uncharacterized protein</fullName>
    </submittedName>
</protein>